<sequence length="50" mass="5372">EDEEDEKEEDGTDVSLGLQDVLLESLVIAHSLRCGAGSSADVVPQNDEKE</sequence>
<name>A0ABS8WJ41_DATST</name>
<gene>
    <name evidence="1" type="ORF">HAX54_046162</name>
</gene>
<accession>A0ABS8WJ41</accession>
<organism evidence="1 2">
    <name type="scientific">Datura stramonium</name>
    <name type="common">Jimsonweed</name>
    <name type="synonym">Common thornapple</name>
    <dbReference type="NCBI Taxonomy" id="4076"/>
    <lineage>
        <taxon>Eukaryota</taxon>
        <taxon>Viridiplantae</taxon>
        <taxon>Streptophyta</taxon>
        <taxon>Embryophyta</taxon>
        <taxon>Tracheophyta</taxon>
        <taxon>Spermatophyta</taxon>
        <taxon>Magnoliopsida</taxon>
        <taxon>eudicotyledons</taxon>
        <taxon>Gunneridae</taxon>
        <taxon>Pentapetalae</taxon>
        <taxon>asterids</taxon>
        <taxon>lamiids</taxon>
        <taxon>Solanales</taxon>
        <taxon>Solanaceae</taxon>
        <taxon>Solanoideae</taxon>
        <taxon>Datureae</taxon>
        <taxon>Datura</taxon>
    </lineage>
</organism>
<evidence type="ECO:0000313" key="2">
    <source>
        <dbReference type="Proteomes" id="UP000823775"/>
    </source>
</evidence>
<dbReference type="Proteomes" id="UP000823775">
    <property type="component" value="Unassembled WGS sequence"/>
</dbReference>
<protein>
    <submittedName>
        <fullName evidence="1">Uncharacterized protein</fullName>
    </submittedName>
</protein>
<reference evidence="1 2" key="1">
    <citation type="journal article" date="2021" name="BMC Genomics">
        <title>Datura genome reveals duplications of psychoactive alkaloid biosynthetic genes and high mutation rate following tissue culture.</title>
        <authorList>
            <person name="Rajewski A."/>
            <person name="Carter-House D."/>
            <person name="Stajich J."/>
            <person name="Litt A."/>
        </authorList>
    </citation>
    <scope>NUCLEOTIDE SEQUENCE [LARGE SCALE GENOMIC DNA]</scope>
    <source>
        <strain evidence="1">AR-01</strain>
    </source>
</reference>
<evidence type="ECO:0000313" key="1">
    <source>
        <dbReference type="EMBL" id="MCE3049946.1"/>
    </source>
</evidence>
<feature type="non-terminal residue" evidence="1">
    <location>
        <position position="1"/>
    </location>
</feature>
<dbReference type="EMBL" id="JACEIK010007249">
    <property type="protein sequence ID" value="MCE3049946.1"/>
    <property type="molecule type" value="Genomic_DNA"/>
</dbReference>
<proteinExistence type="predicted"/>
<keyword evidence="2" id="KW-1185">Reference proteome</keyword>
<comment type="caution">
    <text evidence="1">The sequence shown here is derived from an EMBL/GenBank/DDBJ whole genome shotgun (WGS) entry which is preliminary data.</text>
</comment>